<reference evidence="1 2" key="1">
    <citation type="journal article" date="2018" name="Elife">
        <title>Functional genomics of lipid metabolism in the oleaginous yeast Rhodosporidium toruloides.</title>
        <authorList>
            <person name="Coradetti S.T."/>
            <person name="Pinel D."/>
            <person name="Geiselman G."/>
            <person name="Ito M."/>
            <person name="Mondo S."/>
            <person name="Reilly M.C."/>
            <person name="Cheng Y.F."/>
            <person name="Bauer S."/>
            <person name="Grigoriev I."/>
            <person name="Gladden J.M."/>
            <person name="Simmons B.A."/>
            <person name="Brem R."/>
            <person name="Arkin A.P."/>
            <person name="Skerker J.M."/>
        </authorList>
    </citation>
    <scope>NUCLEOTIDE SEQUENCE [LARGE SCALE GENOMIC DNA]</scope>
    <source>
        <strain evidence="1 2">NBRC 0880</strain>
    </source>
</reference>
<proteinExistence type="predicted"/>
<protein>
    <submittedName>
        <fullName evidence="1">Uncharacterized protein</fullName>
    </submittedName>
</protein>
<dbReference type="Proteomes" id="UP000239560">
    <property type="component" value="Unassembled WGS sequence"/>
</dbReference>
<evidence type="ECO:0000313" key="1">
    <source>
        <dbReference type="EMBL" id="PRQ73060.1"/>
    </source>
</evidence>
<name>A0A2T0A514_RHOTO</name>
<dbReference type="EMBL" id="LCTV02000008">
    <property type="protein sequence ID" value="PRQ73060.1"/>
    <property type="molecule type" value="Genomic_DNA"/>
</dbReference>
<organism evidence="1 2">
    <name type="scientific">Rhodotorula toruloides</name>
    <name type="common">Yeast</name>
    <name type="synonym">Rhodosporidium toruloides</name>
    <dbReference type="NCBI Taxonomy" id="5286"/>
    <lineage>
        <taxon>Eukaryota</taxon>
        <taxon>Fungi</taxon>
        <taxon>Dikarya</taxon>
        <taxon>Basidiomycota</taxon>
        <taxon>Pucciniomycotina</taxon>
        <taxon>Microbotryomycetes</taxon>
        <taxon>Sporidiobolales</taxon>
        <taxon>Sporidiobolaceae</taxon>
        <taxon>Rhodotorula</taxon>
    </lineage>
</organism>
<comment type="caution">
    <text evidence="1">The sequence shown here is derived from an EMBL/GenBank/DDBJ whole genome shotgun (WGS) entry which is preliminary data.</text>
</comment>
<evidence type="ECO:0000313" key="2">
    <source>
        <dbReference type="Proteomes" id="UP000239560"/>
    </source>
</evidence>
<sequence>MQARHRGTAAAWEDWVDGCSVSCSYGTPSLRTQGNGRRLDPRRCVRCFSSPAAGSAVQVRWWRLGTLELSRHLAHGEHPLRPPHRARRPLATFPLARDELRDGIGGLVAAEQHGFEAGRDAGRAVQNASSSRRAELEEEASFNPSFGGTASFPSFRRSSSPASVIDACGNSCQTRGAGASKRVACRSGSCFSSPLCRLPRPAGRRRARLPLAAAKLFSFRLLRGPPDSDLAL</sequence>
<dbReference type="AlphaFoldDB" id="A0A2T0A514"/>
<gene>
    <name evidence="1" type="ORF">AAT19DRAFT_15813</name>
</gene>
<accession>A0A2T0A514</accession>